<dbReference type="RefSeq" id="WP_238198309.1">
    <property type="nucleotide sequence ID" value="NZ_BPQZ01000023.1"/>
</dbReference>
<name>A0AA37TC12_9HYPH</name>
<reference evidence="2" key="1">
    <citation type="journal article" date="2019" name="Int. J. Syst. Evol. Microbiol.">
        <title>The Global Catalogue of Microorganisms (GCM) 10K type strain sequencing project: providing services to taxonomists for standard genome sequencing and annotation.</title>
        <authorList>
            <consortium name="The Broad Institute Genomics Platform"/>
            <consortium name="The Broad Institute Genome Sequencing Center for Infectious Disease"/>
            <person name="Wu L."/>
            <person name="Ma J."/>
        </authorList>
    </citation>
    <scope>NUCLEOTIDE SEQUENCE [LARGE SCALE GENOMIC DNA]</scope>
    <source>
        <strain evidence="2">NBRC 103632</strain>
    </source>
</reference>
<dbReference type="EMBL" id="BSPL01000017">
    <property type="protein sequence ID" value="GLS70806.1"/>
    <property type="molecule type" value="Genomic_DNA"/>
</dbReference>
<evidence type="ECO:0000313" key="1">
    <source>
        <dbReference type="EMBL" id="GLS70806.1"/>
    </source>
</evidence>
<gene>
    <name evidence="1" type="ORF">GCM10007890_28190</name>
</gene>
<dbReference type="AlphaFoldDB" id="A0AA37TC12"/>
<dbReference type="Proteomes" id="UP001157440">
    <property type="component" value="Unassembled WGS sequence"/>
</dbReference>
<proteinExistence type="predicted"/>
<comment type="caution">
    <text evidence="1">The sequence shown here is derived from an EMBL/GenBank/DDBJ whole genome shotgun (WGS) entry which is preliminary data.</text>
</comment>
<keyword evidence="2" id="KW-1185">Reference proteome</keyword>
<protein>
    <submittedName>
        <fullName evidence="1">Uncharacterized protein</fullName>
    </submittedName>
</protein>
<organism evidence="1 2">
    <name type="scientific">Methylobacterium tardum</name>
    <dbReference type="NCBI Taxonomy" id="374432"/>
    <lineage>
        <taxon>Bacteria</taxon>
        <taxon>Pseudomonadati</taxon>
        <taxon>Pseudomonadota</taxon>
        <taxon>Alphaproteobacteria</taxon>
        <taxon>Hyphomicrobiales</taxon>
        <taxon>Methylobacteriaceae</taxon>
        <taxon>Methylobacterium</taxon>
    </lineage>
</organism>
<evidence type="ECO:0000313" key="2">
    <source>
        <dbReference type="Proteomes" id="UP001157440"/>
    </source>
</evidence>
<accession>A0AA37TC12</accession>
<sequence length="107" mass="11563">MADCDDPTGIPDRKSVLTSRSWGGRIAGQADEFRADATSDEAVPYRFRIDPKDGVGAGAWSGRVFVENFEITKANNGTVNFTSQFRGDGPLAWGPWTCAGLRPAAPW</sequence>